<evidence type="ECO:0000256" key="6">
    <source>
        <dbReference type="ARBA" id="ARBA00022490"/>
    </source>
</evidence>
<feature type="active site" description="Proton acceptor" evidence="9">
    <location>
        <position position="167"/>
    </location>
</feature>
<comment type="function">
    <text evidence="9">Involved in the gluconeogenesis. Catalyzes stereospecifically the conversion of dihydroxyacetone phosphate (DHAP) to D-glyceraldehyde-3-phosphate (G3P).</text>
</comment>
<dbReference type="InterPro" id="IPR013785">
    <property type="entry name" value="Aldolase_TIM"/>
</dbReference>
<dbReference type="EMBL" id="AVBG01000005">
    <property type="protein sequence ID" value="KGP91557.1"/>
    <property type="molecule type" value="Genomic_DNA"/>
</dbReference>
<comment type="pathway">
    <text evidence="9 10">Carbohydrate biosynthesis; gluconeogenesis.</text>
</comment>
<dbReference type="GO" id="GO:0046166">
    <property type="term" value="P:glyceraldehyde-3-phosphate biosynthetic process"/>
    <property type="evidence" value="ECO:0007669"/>
    <property type="project" value="TreeGrafter"/>
</dbReference>
<dbReference type="NCBIfam" id="TIGR00419">
    <property type="entry name" value="tim"/>
    <property type="match status" value="1"/>
</dbReference>
<keyword evidence="8 9" id="KW-0413">Isomerase</keyword>
<dbReference type="HAMAP" id="MF_00147_B">
    <property type="entry name" value="TIM_B"/>
    <property type="match status" value="1"/>
</dbReference>
<dbReference type="InterPro" id="IPR035990">
    <property type="entry name" value="TIM_sf"/>
</dbReference>
<name>A0A0A2UTC4_9BACI</name>
<evidence type="ECO:0000256" key="7">
    <source>
        <dbReference type="ARBA" id="ARBA00023152"/>
    </source>
</evidence>
<dbReference type="PROSITE" id="PS00171">
    <property type="entry name" value="TIM_1"/>
    <property type="match status" value="1"/>
</dbReference>
<evidence type="ECO:0000256" key="5">
    <source>
        <dbReference type="ARBA" id="ARBA00022432"/>
    </source>
</evidence>
<dbReference type="InterPro" id="IPR022896">
    <property type="entry name" value="TrioseP_Isoase_bac/euk"/>
</dbReference>
<feature type="active site" description="Electrophile" evidence="9">
    <location>
        <position position="95"/>
    </location>
</feature>
<feature type="binding site" evidence="9">
    <location>
        <position position="213"/>
    </location>
    <ligand>
        <name>substrate</name>
    </ligand>
</feature>
<dbReference type="UniPathway" id="UPA00138"/>
<dbReference type="PROSITE" id="PS51440">
    <property type="entry name" value="TIM_2"/>
    <property type="match status" value="1"/>
</dbReference>
<comment type="subcellular location">
    <subcellularLocation>
        <location evidence="9 10">Cytoplasm</location>
    </subcellularLocation>
</comment>
<keyword evidence="7 9" id="KW-0324">Glycolysis</keyword>
<evidence type="ECO:0000313" key="11">
    <source>
        <dbReference type="EMBL" id="KGP91557.1"/>
    </source>
</evidence>
<comment type="catalytic activity">
    <reaction evidence="9 10">
        <text>D-glyceraldehyde 3-phosphate = dihydroxyacetone phosphate</text>
        <dbReference type="Rhea" id="RHEA:18585"/>
        <dbReference type="ChEBI" id="CHEBI:57642"/>
        <dbReference type="ChEBI" id="CHEBI:59776"/>
        <dbReference type="EC" id="5.3.1.1"/>
    </reaction>
</comment>
<feature type="binding site" evidence="9">
    <location>
        <begin position="234"/>
        <end position="235"/>
    </location>
    <ligand>
        <name>substrate</name>
    </ligand>
</feature>
<sequence>MRKQVIAGNWKMNKLMGEATQFVDDVKGQVPSYDQVESVVVAPFPYLPTLVQQAEGTDLKIGAQNMHFEESGAFTGEVSPEMLKDLGVTYVVLGHSERREMFAETDETVNKKTHAAFKHNLVPIVCVGETDEQRENGEAESVVETQVKAALKDLTNEQVKDVIIAYEPIWAIGTGKTATAEDANAMCASIRKVVNEFAGSEPAEAIRIQYGGSVKPANVDELMSQSDIDGALVGGASLQPDSFLSLVEAGKHE</sequence>
<dbReference type="GO" id="GO:0005829">
    <property type="term" value="C:cytosol"/>
    <property type="evidence" value="ECO:0007669"/>
    <property type="project" value="TreeGrafter"/>
</dbReference>
<keyword evidence="5 9" id="KW-0312">Gluconeogenesis</keyword>
<comment type="pathway">
    <text evidence="1 9 10">Carbohydrate degradation; glycolysis; D-glyceraldehyde 3-phosphate from glycerone phosphate: step 1/1.</text>
</comment>
<dbReference type="InterPro" id="IPR000652">
    <property type="entry name" value="Triosephosphate_isomerase"/>
</dbReference>
<dbReference type="InterPro" id="IPR020861">
    <property type="entry name" value="Triosephosphate_isomerase_AS"/>
</dbReference>
<keyword evidence="12" id="KW-1185">Reference proteome</keyword>
<comment type="similarity">
    <text evidence="2 9 10">Belongs to the triosephosphate isomerase family.</text>
</comment>
<dbReference type="RefSeq" id="WP_036782302.1">
    <property type="nucleotide sequence ID" value="NZ_AVBG01000005.1"/>
</dbReference>
<dbReference type="AlphaFoldDB" id="A0A0A2UTC4"/>
<dbReference type="EC" id="5.3.1.1" evidence="3 9"/>
<dbReference type="STRING" id="1385513.N780_18095"/>
<comment type="caution">
    <text evidence="11">The sequence shown here is derived from an EMBL/GenBank/DDBJ whole genome shotgun (WGS) entry which is preliminary data.</text>
</comment>
<dbReference type="Pfam" id="PF00121">
    <property type="entry name" value="TIM"/>
    <property type="match status" value="1"/>
</dbReference>
<keyword evidence="9" id="KW-0597">Phosphoprotein</keyword>
<dbReference type="PANTHER" id="PTHR21139">
    <property type="entry name" value="TRIOSEPHOSPHATE ISOMERASE"/>
    <property type="match status" value="1"/>
</dbReference>
<dbReference type="SUPFAM" id="SSF51351">
    <property type="entry name" value="Triosephosphate isomerase (TIM)"/>
    <property type="match status" value="1"/>
</dbReference>
<evidence type="ECO:0000256" key="4">
    <source>
        <dbReference type="ARBA" id="ARBA00019397"/>
    </source>
</evidence>
<dbReference type="CDD" id="cd00311">
    <property type="entry name" value="TIM"/>
    <property type="match status" value="1"/>
</dbReference>
<feature type="modified residue" description="Phosphoserine" evidence="9">
    <location>
        <position position="213"/>
    </location>
</feature>
<evidence type="ECO:0000313" key="12">
    <source>
        <dbReference type="Proteomes" id="UP000030153"/>
    </source>
</evidence>
<evidence type="ECO:0000256" key="2">
    <source>
        <dbReference type="ARBA" id="ARBA00007422"/>
    </source>
</evidence>
<dbReference type="Gene3D" id="3.20.20.70">
    <property type="entry name" value="Aldolase class I"/>
    <property type="match status" value="1"/>
</dbReference>
<evidence type="ECO:0000256" key="1">
    <source>
        <dbReference type="ARBA" id="ARBA00004680"/>
    </source>
</evidence>
<proteinExistence type="inferred from homology"/>
<protein>
    <recommendedName>
        <fullName evidence="4 9">Triosephosphate isomerase</fullName>
        <shortName evidence="9">TIM</shortName>
        <shortName evidence="9">TPI</shortName>
        <ecNumber evidence="3 9">5.3.1.1</ecNumber>
    </recommendedName>
    <alternativeName>
        <fullName evidence="9">Triose-phosphate isomerase</fullName>
    </alternativeName>
</protein>
<feature type="binding site" evidence="9">
    <location>
        <begin position="9"/>
        <end position="11"/>
    </location>
    <ligand>
        <name>substrate</name>
    </ligand>
</feature>
<keyword evidence="6 9" id="KW-0963">Cytoplasm</keyword>
<dbReference type="eggNOG" id="COG0149">
    <property type="taxonomic scope" value="Bacteria"/>
</dbReference>
<reference evidence="11 12" key="1">
    <citation type="submission" date="2013-08" db="EMBL/GenBank/DDBJ databases">
        <title>Genome of Pontibacillus chungwhensis.</title>
        <authorList>
            <person name="Wang Q."/>
            <person name="Wang G."/>
        </authorList>
    </citation>
    <scope>NUCLEOTIDE SEQUENCE [LARGE SCALE GENOMIC DNA]</scope>
    <source>
        <strain evidence="11 12">BH030062</strain>
    </source>
</reference>
<feature type="binding site" evidence="9">
    <location>
        <position position="173"/>
    </location>
    <ligand>
        <name>substrate</name>
    </ligand>
</feature>
<gene>
    <name evidence="9 11" type="primary">tpiA</name>
    <name evidence="11" type="ORF">N780_18095</name>
</gene>
<dbReference type="OrthoDB" id="9809429at2"/>
<evidence type="ECO:0000256" key="3">
    <source>
        <dbReference type="ARBA" id="ARBA00011940"/>
    </source>
</evidence>
<dbReference type="Proteomes" id="UP000030153">
    <property type="component" value="Unassembled WGS sequence"/>
</dbReference>
<dbReference type="FunFam" id="3.20.20.70:FF:000016">
    <property type="entry name" value="Triosephosphate isomerase"/>
    <property type="match status" value="1"/>
</dbReference>
<organism evidence="11 12">
    <name type="scientific">Pontibacillus chungwhensis BH030062</name>
    <dbReference type="NCBI Taxonomy" id="1385513"/>
    <lineage>
        <taxon>Bacteria</taxon>
        <taxon>Bacillati</taxon>
        <taxon>Bacillota</taxon>
        <taxon>Bacilli</taxon>
        <taxon>Bacillales</taxon>
        <taxon>Bacillaceae</taxon>
        <taxon>Pontibacillus</taxon>
    </lineage>
</organism>
<evidence type="ECO:0000256" key="9">
    <source>
        <dbReference type="HAMAP-Rule" id="MF_00147"/>
    </source>
</evidence>
<comment type="subunit">
    <text evidence="9 10">Homodimer.</text>
</comment>
<dbReference type="UniPathway" id="UPA00109">
    <property type="reaction ID" value="UER00189"/>
</dbReference>
<dbReference type="GO" id="GO:0006096">
    <property type="term" value="P:glycolytic process"/>
    <property type="evidence" value="ECO:0007669"/>
    <property type="project" value="UniProtKB-UniRule"/>
</dbReference>
<evidence type="ECO:0000256" key="8">
    <source>
        <dbReference type="ARBA" id="ARBA00023235"/>
    </source>
</evidence>
<dbReference type="GO" id="GO:0019563">
    <property type="term" value="P:glycerol catabolic process"/>
    <property type="evidence" value="ECO:0007669"/>
    <property type="project" value="TreeGrafter"/>
</dbReference>
<dbReference type="GO" id="GO:0004807">
    <property type="term" value="F:triose-phosphate isomerase activity"/>
    <property type="evidence" value="ECO:0007669"/>
    <property type="project" value="UniProtKB-UniRule"/>
</dbReference>
<evidence type="ECO:0000256" key="10">
    <source>
        <dbReference type="RuleBase" id="RU363013"/>
    </source>
</evidence>
<dbReference type="PANTHER" id="PTHR21139:SF42">
    <property type="entry name" value="TRIOSEPHOSPHATE ISOMERASE"/>
    <property type="match status" value="1"/>
</dbReference>
<dbReference type="GO" id="GO:0006094">
    <property type="term" value="P:gluconeogenesis"/>
    <property type="evidence" value="ECO:0007669"/>
    <property type="project" value="UniProtKB-UniRule"/>
</dbReference>
<accession>A0A0A2UTC4</accession>